<dbReference type="SUPFAM" id="SSF46689">
    <property type="entry name" value="Homeodomain-like"/>
    <property type="match status" value="2"/>
</dbReference>
<sequence length="328" mass="37431">MIRAHLSLVEILEMNQFQTLQDNLSVSTDLAILTVDYKGIPVTTHSLCRAFCEKVRKAPYYKDLCQKCDSRGGLEAARLQKPYIYMCHMGIVDLAVPIIAEDQYLGAIMAGQVRISGSSKLEWILNANHDAEECKANAELMADYQAMPVLSFEKIEAIGNLLFGISKVIVDRATLLKKSEDHPGSEPLKSPVYQPMVNPKMVIRTEIPTQYIFLKPAIEYLHQNCHQKIYLKDMATLCNISESYFSKSFHKAFGLSFTMYQNKLRIDKSEIMLKNTSKNINQISDELGFDHASYFIRLFKKMLGITPAMYKRLYIEKTQLEQKSSNRS</sequence>
<dbReference type="EMBL" id="JAFBDT010000003">
    <property type="protein sequence ID" value="MBM7561111.1"/>
    <property type="molecule type" value="Genomic_DNA"/>
</dbReference>
<reference evidence="5 6" key="1">
    <citation type="submission" date="2021-01" db="EMBL/GenBank/DDBJ databases">
        <title>Genomic Encyclopedia of Type Strains, Phase IV (KMG-IV): sequencing the most valuable type-strain genomes for metagenomic binning, comparative biology and taxonomic classification.</title>
        <authorList>
            <person name="Goeker M."/>
        </authorList>
    </citation>
    <scope>NUCLEOTIDE SEQUENCE [LARGE SCALE GENOMIC DNA]</scope>
    <source>
        <strain evidence="5 6">DSM 24436</strain>
    </source>
</reference>
<protein>
    <submittedName>
        <fullName evidence="5">Ligand-binding sensor protein/AraC-like DNA-binding protein</fullName>
    </submittedName>
</protein>
<evidence type="ECO:0000313" key="5">
    <source>
        <dbReference type="EMBL" id="MBM7561111.1"/>
    </source>
</evidence>
<keyword evidence="1" id="KW-0805">Transcription regulation</keyword>
<dbReference type="PROSITE" id="PS00041">
    <property type="entry name" value="HTH_ARAC_FAMILY_1"/>
    <property type="match status" value="1"/>
</dbReference>
<evidence type="ECO:0000259" key="4">
    <source>
        <dbReference type="PROSITE" id="PS01124"/>
    </source>
</evidence>
<dbReference type="InterPro" id="IPR009057">
    <property type="entry name" value="Homeodomain-like_sf"/>
</dbReference>
<dbReference type="Proteomes" id="UP000767854">
    <property type="component" value="Unassembled WGS sequence"/>
</dbReference>
<comment type="caution">
    <text evidence="5">The sequence shown here is derived from an EMBL/GenBank/DDBJ whole genome shotgun (WGS) entry which is preliminary data.</text>
</comment>
<evidence type="ECO:0000256" key="3">
    <source>
        <dbReference type="ARBA" id="ARBA00023163"/>
    </source>
</evidence>
<dbReference type="InterPro" id="IPR018060">
    <property type="entry name" value="HTH_AraC"/>
</dbReference>
<dbReference type="InterPro" id="IPR018062">
    <property type="entry name" value="HTH_AraC-typ_CS"/>
</dbReference>
<keyword evidence="3" id="KW-0804">Transcription</keyword>
<dbReference type="Pfam" id="PF12833">
    <property type="entry name" value="HTH_18"/>
    <property type="match status" value="1"/>
</dbReference>
<name>A0ABS2MNY3_9FIRM</name>
<dbReference type="PROSITE" id="PS01124">
    <property type="entry name" value="HTH_ARAC_FAMILY_2"/>
    <property type="match status" value="1"/>
</dbReference>
<dbReference type="InterPro" id="IPR018771">
    <property type="entry name" value="PocR_dom"/>
</dbReference>
<dbReference type="InterPro" id="IPR020449">
    <property type="entry name" value="Tscrpt_reg_AraC-type_HTH"/>
</dbReference>
<dbReference type="PANTHER" id="PTHR43280">
    <property type="entry name" value="ARAC-FAMILY TRANSCRIPTIONAL REGULATOR"/>
    <property type="match status" value="1"/>
</dbReference>
<organism evidence="5 6">
    <name type="scientific">Fusibacter tunisiensis</name>
    <dbReference type="NCBI Taxonomy" id="1008308"/>
    <lineage>
        <taxon>Bacteria</taxon>
        <taxon>Bacillati</taxon>
        <taxon>Bacillota</taxon>
        <taxon>Clostridia</taxon>
        <taxon>Eubacteriales</taxon>
        <taxon>Eubacteriales Family XII. Incertae Sedis</taxon>
        <taxon>Fusibacter</taxon>
    </lineage>
</organism>
<dbReference type="RefSeq" id="WP_204662193.1">
    <property type="nucleotide sequence ID" value="NZ_JAFBDT010000003.1"/>
</dbReference>
<dbReference type="Gene3D" id="1.10.10.60">
    <property type="entry name" value="Homeodomain-like"/>
    <property type="match status" value="2"/>
</dbReference>
<proteinExistence type="predicted"/>
<evidence type="ECO:0000256" key="1">
    <source>
        <dbReference type="ARBA" id="ARBA00023015"/>
    </source>
</evidence>
<feature type="domain" description="HTH araC/xylS-type" evidence="4">
    <location>
        <begin position="215"/>
        <end position="313"/>
    </location>
</feature>
<dbReference type="PANTHER" id="PTHR43280:SF2">
    <property type="entry name" value="HTH-TYPE TRANSCRIPTIONAL REGULATOR EXSA"/>
    <property type="match status" value="1"/>
</dbReference>
<dbReference type="PRINTS" id="PR00032">
    <property type="entry name" value="HTHARAC"/>
</dbReference>
<gene>
    <name evidence="5" type="ORF">JOC49_000628</name>
</gene>
<keyword evidence="2" id="KW-0238">DNA-binding</keyword>
<accession>A0ABS2MNY3</accession>
<keyword evidence="6" id="KW-1185">Reference proteome</keyword>
<evidence type="ECO:0000313" key="6">
    <source>
        <dbReference type="Proteomes" id="UP000767854"/>
    </source>
</evidence>
<evidence type="ECO:0000256" key="2">
    <source>
        <dbReference type="ARBA" id="ARBA00023125"/>
    </source>
</evidence>
<dbReference type="Pfam" id="PF10114">
    <property type="entry name" value="PocR"/>
    <property type="match status" value="1"/>
</dbReference>
<dbReference type="SMART" id="SM00342">
    <property type="entry name" value="HTH_ARAC"/>
    <property type="match status" value="1"/>
</dbReference>